<evidence type="ECO:0000256" key="7">
    <source>
        <dbReference type="HAMAP-Rule" id="MF_00221"/>
    </source>
</evidence>
<name>A0ABW9VTN3_9BURK</name>
<evidence type="ECO:0000256" key="1">
    <source>
        <dbReference type="ARBA" id="ARBA00004141"/>
    </source>
</evidence>
<proteinExistence type="inferred from homology"/>
<reference evidence="8 9" key="1">
    <citation type="submission" date="2019-12" db="EMBL/GenBank/DDBJ databases">
        <title>Novel species isolated from a subtropical stream in China.</title>
        <authorList>
            <person name="Lu H."/>
        </authorList>
    </citation>
    <scope>NUCLEOTIDE SEQUENCE [LARGE SCALE GENOMIC DNA]</scope>
    <source>
        <strain evidence="8 9">CY42W</strain>
    </source>
</reference>
<dbReference type="PRINTS" id="PR00447">
    <property type="entry name" value="NATRESASSCMP"/>
</dbReference>
<dbReference type="NCBIfam" id="TIGR01197">
    <property type="entry name" value="nramp"/>
    <property type="match status" value="1"/>
</dbReference>
<dbReference type="RefSeq" id="WP_161053133.1">
    <property type="nucleotide sequence ID" value="NZ_WWCT01000001.1"/>
</dbReference>
<comment type="function">
    <text evidence="7">H(+)-stimulated, divalent metal cation uptake system.</text>
</comment>
<dbReference type="NCBIfam" id="NF001923">
    <property type="entry name" value="PRK00701.1"/>
    <property type="match status" value="1"/>
</dbReference>
<keyword evidence="5 7" id="KW-1133">Transmembrane helix</keyword>
<evidence type="ECO:0000256" key="2">
    <source>
        <dbReference type="ARBA" id="ARBA00022448"/>
    </source>
</evidence>
<evidence type="ECO:0000256" key="6">
    <source>
        <dbReference type="ARBA" id="ARBA00023136"/>
    </source>
</evidence>
<feature type="transmembrane region" description="Helical" evidence="7">
    <location>
        <begin position="353"/>
        <end position="371"/>
    </location>
</feature>
<feature type="transmembrane region" description="Helical" evidence="7">
    <location>
        <begin position="141"/>
        <end position="162"/>
    </location>
</feature>
<dbReference type="NCBIfam" id="NF037982">
    <property type="entry name" value="Nramp_1"/>
    <property type="match status" value="1"/>
</dbReference>
<keyword evidence="6 7" id="KW-0472">Membrane</keyword>
<evidence type="ECO:0000313" key="9">
    <source>
        <dbReference type="Proteomes" id="UP000642144"/>
    </source>
</evidence>
<feature type="transmembrane region" description="Helical" evidence="7">
    <location>
        <begin position="69"/>
        <end position="92"/>
    </location>
</feature>
<feature type="transmembrane region" description="Helical" evidence="7">
    <location>
        <begin position="215"/>
        <end position="234"/>
    </location>
</feature>
<dbReference type="Pfam" id="PF01566">
    <property type="entry name" value="Nramp"/>
    <property type="match status" value="1"/>
</dbReference>
<comment type="subcellular location">
    <subcellularLocation>
        <location evidence="7">Cell membrane</location>
        <topology evidence="7">Multi-pass membrane protein</topology>
    </subcellularLocation>
    <subcellularLocation>
        <location evidence="1">Membrane</location>
        <topology evidence="1">Multi-pass membrane protein</topology>
    </subcellularLocation>
</comment>
<keyword evidence="9" id="KW-1185">Reference proteome</keyword>
<keyword evidence="2 7" id="KW-0813">Transport</keyword>
<keyword evidence="7" id="KW-1003">Cell membrane</keyword>
<comment type="similarity">
    <text evidence="7">Belongs to the NRAMP family.</text>
</comment>
<feature type="transmembrane region" description="Helical" evidence="7">
    <location>
        <begin position="377"/>
        <end position="395"/>
    </location>
</feature>
<dbReference type="PANTHER" id="PTHR11706:SF33">
    <property type="entry name" value="NATURAL RESISTANCE-ASSOCIATED MACROPHAGE PROTEIN 2"/>
    <property type="match status" value="1"/>
</dbReference>
<feature type="transmembrane region" description="Helical" evidence="7">
    <location>
        <begin position="112"/>
        <end position="135"/>
    </location>
</feature>
<dbReference type="EMBL" id="WWCT01000001">
    <property type="protein sequence ID" value="MYN24989.1"/>
    <property type="molecule type" value="Genomic_DNA"/>
</dbReference>
<keyword evidence="3 7" id="KW-0812">Transmembrane</keyword>
<protein>
    <recommendedName>
        <fullName evidence="7">Divalent metal cation transporter MntH</fullName>
    </recommendedName>
</protein>
<keyword evidence="7" id="KW-0406">Ion transport</keyword>
<evidence type="ECO:0000256" key="4">
    <source>
        <dbReference type="ARBA" id="ARBA00022847"/>
    </source>
</evidence>
<feature type="transmembrane region" description="Helical" evidence="7">
    <location>
        <begin position="255"/>
        <end position="285"/>
    </location>
</feature>
<sequence length="438" mass="46645">MAPPVLSTPLEPTAAGANSQRSVPVLGHGPWWRRFLSFAGPGYLVAVGYMDPGNWATDLAGGAAYGYSLLWIIGLSSCMAMLLQILSARLGIVAQADLAQLCRMHSSRRSAVAQWLLCEVAICACDLAEVIGTAIALKLLFGIPLTYGVILTALDVLAILWLQQRGFRYLEAFVMALLAVVFLCFAVNLALAQPEWRAVAAGFIPATQTITDPGMLYLAIGIIGATVMPHNLYLHSSTVQTRSFSTSEDGKRKAISFASADIVVALGLAFLVNAAILITSAAVFHTSGHAEVADLEEAYKLLGPLTGAALASILFGVALLAAGLSSSVTATLAGQIVMEGFVQLRLPPWARRLITRAVAIVPALFVTIVYGDHGVTSLLILSQVILSLQLPFAMWPLIRYTSSRDIMGRFATPRPVAWLAWGMMALIVSLNGVLLSRL</sequence>
<accession>A0ABW9VTN3</accession>
<comment type="caution">
    <text evidence="8">The sequence shown here is derived from an EMBL/GenBank/DDBJ whole genome shotgun (WGS) entry which is preliminary data.</text>
</comment>
<gene>
    <name evidence="7 8" type="primary">mntH</name>
    <name evidence="8" type="ORF">GTP69_01045</name>
</gene>
<evidence type="ECO:0000256" key="5">
    <source>
        <dbReference type="ARBA" id="ARBA00022989"/>
    </source>
</evidence>
<evidence type="ECO:0000256" key="3">
    <source>
        <dbReference type="ARBA" id="ARBA00022692"/>
    </source>
</evidence>
<dbReference type="InterPro" id="IPR001046">
    <property type="entry name" value="NRAMP_fam"/>
</dbReference>
<feature type="transmembrane region" description="Helical" evidence="7">
    <location>
        <begin position="169"/>
        <end position="191"/>
    </location>
</feature>
<dbReference type="Proteomes" id="UP000642144">
    <property type="component" value="Unassembled WGS sequence"/>
</dbReference>
<keyword evidence="4 7" id="KW-0769">Symport</keyword>
<feature type="transmembrane region" description="Helical" evidence="7">
    <location>
        <begin position="416"/>
        <end position="435"/>
    </location>
</feature>
<dbReference type="HAMAP" id="MF_00221">
    <property type="entry name" value="NRAMP"/>
    <property type="match status" value="1"/>
</dbReference>
<organism evidence="8 9">
    <name type="scientific">Duganella levis</name>
    <dbReference type="NCBI Taxonomy" id="2692169"/>
    <lineage>
        <taxon>Bacteria</taxon>
        <taxon>Pseudomonadati</taxon>
        <taxon>Pseudomonadota</taxon>
        <taxon>Betaproteobacteria</taxon>
        <taxon>Burkholderiales</taxon>
        <taxon>Oxalobacteraceae</taxon>
        <taxon>Telluria group</taxon>
        <taxon>Duganella</taxon>
    </lineage>
</organism>
<evidence type="ECO:0000313" key="8">
    <source>
        <dbReference type="EMBL" id="MYN24989.1"/>
    </source>
</evidence>
<dbReference type="PANTHER" id="PTHR11706">
    <property type="entry name" value="SOLUTE CARRIER PROTEIN FAMILY 11 MEMBER"/>
    <property type="match status" value="1"/>
</dbReference>
<feature type="transmembrane region" description="Helical" evidence="7">
    <location>
        <begin position="305"/>
        <end position="332"/>
    </location>
</feature>